<feature type="domain" description="SUF system FeS cluster assembly SufBD core" evidence="2">
    <location>
        <begin position="180"/>
        <end position="406"/>
    </location>
</feature>
<dbReference type="Pfam" id="PF01458">
    <property type="entry name" value="SUFBD_core"/>
    <property type="match status" value="1"/>
</dbReference>
<dbReference type="SUPFAM" id="SSF101960">
    <property type="entry name" value="Stabilizer of iron transporter SufD"/>
    <property type="match status" value="1"/>
</dbReference>
<accession>A0A369A7A2</accession>
<dbReference type="InterPro" id="IPR000825">
    <property type="entry name" value="SUF_FeS_clus_asmbl_SufBD_core"/>
</dbReference>
<dbReference type="AlphaFoldDB" id="A0A369A7A2"/>
<dbReference type="InterPro" id="IPR045595">
    <property type="entry name" value="SufBD_N"/>
</dbReference>
<dbReference type="GO" id="GO:0016226">
    <property type="term" value="P:iron-sulfur cluster assembly"/>
    <property type="evidence" value="ECO:0007669"/>
    <property type="project" value="InterPro"/>
</dbReference>
<dbReference type="PANTHER" id="PTHR43575">
    <property type="entry name" value="PROTEIN ABCI7, CHLOROPLASTIC"/>
    <property type="match status" value="1"/>
</dbReference>
<protein>
    <submittedName>
        <fullName evidence="4">Iron-regulated ABC transporter permease protein SufD</fullName>
    </submittedName>
</protein>
<evidence type="ECO:0000256" key="1">
    <source>
        <dbReference type="ARBA" id="ARBA00043967"/>
    </source>
</evidence>
<dbReference type="NCBIfam" id="TIGR01981">
    <property type="entry name" value="sufD"/>
    <property type="match status" value="1"/>
</dbReference>
<name>A0A369A7A2_9FLAO</name>
<dbReference type="InterPro" id="IPR055346">
    <property type="entry name" value="Fe-S_cluster_assembly_SufBD"/>
</dbReference>
<comment type="caution">
    <text evidence="4">The sequence shown here is derived from an EMBL/GenBank/DDBJ whole genome shotgun (WGS) entry which is preliminary data.</text>
</comment>
<dbReference type="Pfam" id="PF19295">
    <property type="entry name" value="SufBD_N"/>
    <property type="match status" value="1"/>
</dbReference>
<evidence type="ECO:0000259" key="3">
    <source>
        <dbReference type="Pfam" id="PF19295"/>
    </source>
</evidence>
<comment type="similarity">
    <text evidence="1">Belongs to the iron-sulfur cluster assembly SufBD family.</text>
</comment>
<evidence type="ECO:0000313" key="4">
    <source>
        <dbReference type="EMBL" id="RCX05232.1"/>
    </source>
</evidence>
<dbReference type="Proteomes" id="UP000253517">
    <property type="component" value="Unassembled WGS sequence"/>
</dbReference>
<evidence type="ECO:0000313" key="5">
    <source>
        <dbReference type="Proteomes" id="UP000253517"/>
    </source>
</evidence>
<feature type="domain" description="SUF system FeS cluster assembly SufBD N-terminal" evidence="3">
    <location>
        <begin position="9"/>
        <end position="169"/>
    </location>
</feature>
<sequence length="439" mass="50111">MEAFKETLLSSFIVFENQLNGQKKSELHKLRQKAFEAFEKYGFPTRKDEDWKYTNLKPIIKHDYKIFHPKEQKLQLDEARKYFLSETDTYRIVFVDGYYASWLSLTTHHQYDICTFSALINRYPEIADEYVGKLINHGDSFTALNTAFAREGAYIFVPDNKIVDKPIEILHFTTPHALPAFQQPRSLLVLGKNSRATVIERHISLSANPVFTNSATEVFLHTGAILDHYKIQTDHYEASLIDNTVYQLQGYSVLNLTTASLGGKFVRNNPIVKLIESMAEAHLWGLTKIDSSELADHHTSIEHIAPHCQSNELYKGIFGGRSTGIFNGKVYVAPHAQKTNAFQQNNNIVLSDKATVNTKPQLEIFANDVKCSHGCTVGQMDENAMFYLRQRGIAADKARALLLLAFAGEIVDKIQLPELRQYVKRIFNQKNHIDFDFDL</sequence>
<reference evidence="4 5" key="1">
    <citation type="submission" date="2018-07" db="EMBL/GenBank/DDBJ databases">
        <title>Genomic Encyclopedia of Type Strains, Phase IV (KMG-IV): sequencing the most valuable type-strain genomes for metagenomic binning, comparative biology and taxonomic classification.</title>
        <authorList>
            <person name="Goeker M."/>
        </authorList>
    </citation>
    <scope>NUCLEOTIDE SEQUENCE [LARGE SCALE GENOMIC DNA]</scope>
    <source>
        <strain evidence="4 5">DSM 21410</strain>
    </source>
</reference>
<dbReference type="EMBL" id="QPJS01000001">
    <property type="protein sequence ID" value="RCX05232.1"/>
    <property type="molecule type" value="Genomic_DNA"/>
</dbReference>
<dbReference type="RefSeq" id="WP_114365707.1">
    <property type="nucleotide sequence ID" value="NZ_BHZF01000001.1"/>
</dbReference>
<proteinExistence type="inferred from homology"/>
<gene>
    <name evidence="4" type="ORF">DES35_101516</name>
</gene>
<keyword evidence="5" id="KW-1185">Reference proteome</keyword>
<dbReference type="PANTHER" id="PTHR43575:SF1">
    <property type="entry name" value="PROTEIN ABCI7, CHLOROPLASTIC"/>
    <property type="match status" value="1"/>
</dbReference>
<organism evidence="4 5">
    <name type="scientific">Schleiferia thermophila</name>
    <dbReference type="NCBI Taxonomy" id="884107"/>
    <lineage>
        <taxon>Bacteria</taxon>
        <taxon>Pseudomonadati</taxon>
        <taxon>Bacteroidota</taxon>
        <taxon>Flavobacteriia</taxon>
        <taxon>Flavobacteriales</taxon>
        <taxon>Schleiferiaceae</taxon>
        <taxon>Schleiferia</taxon>
    </lineage>
</organism>
<evidence type="ECO:0000259" key="2">
    <source>
        <dbReference type="Pfam" id="PF01458"/>
    </source>
</evidence>
<dbReference type="InterPro" id="IPR037284">
    <property type="entry name" value="SUF_FeS_clus_asmbl_SufBD_sf"/>
</dbReference>
<dbReference type="InterPro" id="IPR011542">
    <property type="entry name" value="SUF_FeS_clus_asmbl_SufD"/>
</dbReference>